<evidence type="ECO:0000313" key="3">
    <source>
        <dbReference type="Proteomes" id="UP000232323"/>
    </source>
</evidence>
<evidence type="ECO:0000313" key="2">
    <source>
        <dbReference type="EMBL" id="GAX85870.1"/>
    </source>
</evidence>
<dbReference type="EMBL" id="BEGY01000198">
    <property type="protein sequence ID" value="GAX85870.1"/>
    <property type="molecule type" value="Genomic_DNA"/>
</dbReference>
<dbReference type="InterPro" id="IPR051620">
    <property type="entry name" value="ORF904-like_C"/>
</dbReference>
<protein>
    <recommendedName>
        <fullName evidence="4">SF3 helicase domain-containing protein</fullName>
    </recommendedName>
</protein>
<gene>
    <name evidence="2" type="ORF">CEUSTIGMA_g13286.t1</name>
</gene>
<reference evidence="2 3" key="1">
    <citation type="submission" date="2017-08" db="EMBL/GenBank/DDBJ databases">
        <title>Acidophilic green algal genome provides insights into adaptation to an acidic environment.</title>
        <authorList>
            <person name="Hirooka S."/>
            <person name="Hirose Y."/>
            <person name="Kanesaki Y."/>
            <person name="Higuchi S."/>
            <person name="Fujiwara T."/>
            <person name="Onuma R."/>
            <person name="Era A."/>
            <person name="Ohbayashi R."/>
            <person name="Uzuka A."/>
            <person name="Nozaki H."/>
            <person name="Yoshikawa H."/>
            <person name="Miyagishima S.Y."/>
        </authorList>
    </citation>
    <scope>NUCLEOTIDE SEQUENCE [LARGE SCALE GENOMIC DNA]</scope>
    <source>
        <strain evidence="2 3">NIES-2499</strain>
    </source>
</reference>
<dbReference type="PANTHER" id="PTHR35372:SF2">
    <property type="entry name" value="SF3 HELICASE DOMAIN-CONTAINING PROTEIN"/>
    <property type="match status" value="1"/>
</dbReference>
<dbReference type="GO" id="GO:0016787">
    <property type="term" value="F:hydrolase activity"/>
    <property type="evidence" value="ECO:0007669"/>
    <property type="project" value="UniProtKB-KW"/>
</dbReference>
<dbReference type="OrthoDB" id="2375545at2759"/>
<proteinExistence type="predicted"/>
<sequence>MAGDEEMVSYLQKLLGYGITGEISEEIFVLFNGTGRNGKGVITQTLQNILGEDFVKEVGLICGDDRSLSNSSMAKLGGSRIALFKESNEDEVLKTNVVQLLTGGDRIPCRDVYASADDLLPGESWTPLVQPVDKTLKGRLKDMRCSFLTWLVQGSIVWYRDRNLKSSPPSAVKEFTRQYMLAEDLIAQFIETTCTIGPYNRISSNELVEYYNEWLRHTTNTRKRIDNRGMATLMNRKGFYKKSTRVNGVPTKGYEGIRVDEYRFRVSLK</sequence>
<comment type="caution">
    <text evidence="2">The sequence shown here is derived from an EMBL/GenBank/DDBJ whole genome shotgun (WGS) entry which is preliminary data.</text>
</comment>
<keyword evidence="3" id="KW-1185">Reference proteome</keyword>
<dbReference type="AlphaFoldDB" id="A0A250XST8"/>
<evidence type="ECO:0008006" key="4">
    <source>
        <dbReference type="Google" id="ProtNLM"/>
    </source>
</evidence>
<organism evidence="2 3">
    <name type="scientific">Chlamydomonas eustigma</name>
    <dbReference type="NCBI Taxonomy" id="1157962"/>
    <lineage>
        <taxon>Eukaryota</taxon>
        <taxon>Viridiplantae</taxon>
        <taxon>Chlorophyta</taxon>
        <taxon>core chlorophytes</taxon>
        <taxon>Chlorophyceae</taxon>
        <taxon>CS clade</taxon>
        <taxon>Chlamydomonadales</taxon>
        <taxon>Chlamydomonadaceae</taxon>
        <taxon>Chlamydomonas</taxon>
    </lineage>
</organism>
<dbReference type="PANTHER" id="PTHR35372">
    <property type="entry name" value="ATP BINDING PROTEIN-RELATED"/>
    <property type="match status" value="1"/>
</dbReference>
<dbReference type="Proteomes" id="UP000232323">
    <property type="component" value="Unassembled WGS sequence"/>
</dbReference>
<accession>A0A250XST8</accession>
<keyword evidence="1" id="KW-0378">Hydrolase</keyword>
<name>A0A250XST8_9CHLO</name>
<evidence type="ECO:0000256" key="1">
    <source>
        <dbReference type="ARBA" id="ARBA00022801"/>
    </source>
</evidence>